<reference evidence="1" key="1">
    <citation type="submission" date="2022-02" db="EMBL/GenBank/DDBJ databases">
        <title>Plant Genome Project.</title>
        <authorList>
            <person name="Zhang R.-G."/>
        </authorList>
    </citation>
    <scope>NUCLEOTIDE SEQUENCE</scope>
    <source>
        <strain evidence="1">AT1</strain>
    </source>
</reference>
<protein>
    <submittedName>
        <fullName evidence="1">Uncharacterized protein</fullName>
    </submittedName>
</protein>
<dbReference type="EMBL" id="CM046400">
    <property type="protein sequence ID" value="KAI8524794.1"/>
    <property type="molecule type" value="Genomic_DNA"/>
</dbReference>
<keyword evidence="2" id="KW-1185">Reference proteome</keyword>
<comment type="caution">
    <text evidence="1">The sequence shown here is derived from an EMBL/GenBank/DDBJ whole genome shotgun (WGS) entry which is preliminary data.</text>
</comment>
<evidence type="ECO:0000313" key="1">
    <source>
        <dbReference type="EMBL" id="KAI8524794.1"/>
    </source>
</evidence>
<accession>A0ACC0L8S0</accession>
<gene>
    <name evidence="1" type="ORF">RHMOL_Rhmol13G0177200</name>
</gene>
<name>A0ACC0L8S0_RHOML</name>
<dbReference type="Proteomes" id="UP001062846">
    <property type="component" value="Chromosome 13"/>
</dbReference>
<proteinExistence type="predicted"/>
<sequence length="371" mass="41438">MGLVKEPSQVYHPPTVGVKLCSRDMFKDLAEFHEAGTHSKEDVDPLFKAIAKGEDTLSDELSPKGKRMHPVDEAMCCNCKANKGPALNSQFTRRSPPRVFSCFAAPLASVYEKLLDAGSIKPLNPTSLPKNPSANFKYNLYCTYHQMPGHSTNACFRLQQAIQDLIDYGIILAPSPPKVSIFKPIILENQPQPTVPILSEPEDSLLATACTNETRNLCSTDRREKRKVLSQSPTFRCLVGNVYTMNHIINQVAGAHQLKITIESMTIQLMRKSDYIVMILAEIRDFKRVQLHTTTPVEDDPWFPVMFPILCSFYGFFGALPPMEDFMYGEEETGDEKVAKEVTEEGEVSGSEDVNEGNLKEDETPKAEDAN</sequence>
<evidence type="ECO:0000313" key="2">
    <source>
        <dbReference type="Proteomes" id="UP001062846"/>
    </source>
</evidence>
<organism evidence="1 2">
    <name type="scientific">Rhododendron molle</name>
    <name type="common">Chinese azalea</name>
    <name type="synonym">Azalea mollis</name>
    <dbReference type="NCBI Taxonomy" id="49168"/>
    <lineage>
        <taxon>Eukaryota</taxon>
        <taxon>Viridiplantae</taxon>
        <taxon>Streptophyta</taxon>
        <taxon>Embryophyta</taxon>
        <taxon>Tracheophyta</taxon>
        <taxon>Spermatophyta</taxon>
        <taxon>Magnoliopsida</taxon>
        <taxon>eudicotyledons</taxon>
        <taxon>Gunneridae</taxon>
        <taxon>Pentapetalae</taxon>
        <taxon>asterids</taxon>
        <taxon>Ericales</taxon>
        <taxon>Ericaceae</taxon>
        <taxon>Ericoideae</taxon>
        <taxon>Rhodoreae</taxon>
        <taxon>Rhododendron</taxon>
    </lineage>
</organism>